<sequence>MGIGVQMSAVVLVLKWKEENGSFRKLRVVNGKSSKLLLISGPPDSQTCGREACGKTAVIDLIVLQWGCTTPTFSHPSLKGGELLFNARNDMQINTRV</sequence>
<reference evidence="1 2" key="1">
    <citation type="submission" date="2023-09" db="EMBL/GenBank/DDBJ databases">
        <authorList>
            <person name="Rey-Velasco X."/>
        </authorList>
    </citation>
    <scope>NUCLEOTIDE SEQUENCE [LARGE SCALE GENOMIC DNA]</scope>
    <source>
        <strain evidence="1 2">F225</strain>
    </source>
</reference>
<evidence type="ECO:0000313" key="2">
    <source>
        <dbReference type="Proteomes" id="UP001253848"/>
    </source>
</evidence>
<dbReference type="Proteomes" id="UP001253848">
    <property type="component" value="Unassembled WGS sequence"/>
</dbReference>
<evidence type="ECO:0008006" key="3">
    <source>
        <dbReference type="Google" id="ProtNLM"/>
    </source>
</evidence>
<gene>
    <name evidence="1" type="ORF">RM541_17335</name>
</gene>
<organism evidence="1 2">
    <name type="scientific">Autumnicola psychrophila</name>
    <dbReference type="NCBI Taxonomy" id="3075592"/>
    <lineage>
        <taxon>Bacteria</taxon>
        <taxon>Pseudomonadati</taxon>
        <taxon>Bacteroidota</taxon>
        <taxon>Flavobacteriia</taxon>
        <taxon>Flavobacteriales</taxon>
        <taxon>Flavobacteriaceae</taxon>
        <taxon>Autumnicola</taxon>
    </lineage>
</organism>
<keyword evidence="2" id="KW-1185">Reference proteome</keyword>
<name>A0ABU3DWP8_9FLAO</name>
<evidence type="ECO:0000313" key="1">
    <source>
        <dbReference type="EMBL" id="MDT0688128.1"/>
    </source>
</evidence>
<protein>
    <recommendedName>
        <fullName evidence="3">Rad50/SbcC-type AAA domain-containing protein</fullName>
    </recommendedName>
</protein>
<accession>A0ABU3DWP8</accession>
<proteinExistence type="predicted"/>
<dbReference type="RefSeq" id="WP_311501391.1">
    <property type="nucleotide sequence ID" value="NZ_JAVRHN010000026.1"/>
</dbReference>
<comment type="caution">
    <text evidence="1">The sequence shown here is derived from an EMBL/GenBank/DDBJ whole genome shotgun (WGS) entry which is preliminary data.</text>
</comment>
<dbReference type="EMBL" id="JAVRHN010000026">
    <property type="protein sequence ID" value="MDT0688128.1"/>
    <property type="molecule type" value="Genomic_DNA"/>
</dbReference>